<reference evidence="3 4" key="1">
    <citation type="journal article" date="2024" name="Dis. Aquat. Organ.">
        <title>Francisella sciaenopsi sp. nov. isolated from diseased red drum Sciaenops ocellatus in Florida, USA.</title>
        <authorList>
            <person name="Kawahara M."/>
            <person name="Cody T.T."/>
            <person name="Yanong R.P.E."/>
            <person name="Henderson E."/>
            <person name="Yazdi Z."/>
            <person name="Soto E."/>
        </authorList>
    </citation>
    <scope>NUCLEOTIDE SEQUENCE [LARGE SCALE GENOMIC DNA]</scope>
    <source>
        <strain evidence="3 4">R22-20-7</strain>
    </source>
</reference>
<sequence>MNKRGFVYILTNQNQTVLYIGVTSNLKQRIYQHKNMLVEGFSKKYRTHKLVYYEIAENIEFAILREKQLKRWHKDWKINLIKQSNPDLDDLYDSL</sequence>
<dbReference type="SUPFAM" id="SSF82771">
    <property type="entry name" value="GIY-YIG endonuclease"/>
    <property type="match status" value="1"/>
</dbReference>
<evidence type="ECO:0000259" key="2">
    <source>
        <dbReference type="PROSITE" id="PS50164"/>
    </source>
</evidence>
<dbReference type="PROSITE" id="PS50164">
    <property type="entry name" value="GIY_YIG"/>
    <property type="match status" value="1"/>
</dbReference>
<comment type="similarity">
    <text evidence="1">Belongs to the UPF0213 family.</text>
</comment>
<proteinExistence type="inferred from homology"/>
<dbReference type="SMART" id="SM00465">
    <property type="entry name" value="GIYc"/>
    <property type="match status" value="1"/>
</dbReference>
<evidence type="ECO:0000256" key="1">
    <source>
        <dbReference type="ARBA" id="ARBA00007435"/>
    </source>
</evidence>
<dbReference type="PANTHER" id="PTHR34477:SF5">
    <property type="entry name" value="BSL5627 PROTEIN"/>
    <property type="match status" value="1"/>
</dbReference>
<dbReference type="Gene3D" id="3.40.1440.10">
    <property type="entry name" value="GIY-YIG endonuclease"/>
    <property type="match status" value="1"/>
</dbReference>
<accession>A0ABQ6PF89</accession>
<gene>
    <name evidence="3" type="ORF">fsci_04290</name>
</gene>
<dbReference type="CDD" id="cd10448">
    <property type="entry name" value="GIY-YIG_unchar_3"/>
    <property type="match status" value="1"/>
</dbReference>
<dbReference type="Proteomes" id="UP001628164">
    <property type="component" value="Unassembled WGS sequence"/>
</dbReference>
<protein>
    <submittedName>
        <fullName evidence="3">GIY-YIG nuclease family protein</fullName>
    </submittedName>
</protein>
<dbReference type="Pfam" id="PF01541">
    <property type="entry name" value="GIY-YIG"/>
    <property type="match status" value="1"/>
</dbReference>
<feature type="domain" description="GIY-YIG" evidence="2">
    <location>
        <begin position="3"/>
        <end position="80"/>
    </location>
</feature>
<dbReference type="RefSeq" id="WP_407876818.1">
    <property type="nucleotide sequence ID" value="NZ_BTHG01000001.1"/>
</dbReference>
<evidence type="ECO:0000313" key="3">
    <source>
        <dbReference type="EMBL" id="GMN88943.1"/>
    </source>
</evidence>
<comment type="caution">
    <text evidence="3">The sequence shown here is derived from an EMBL/GenBank/DDBJ whole genome shotgun (WGS) entry which is preliminary data.</text>
</comment>
<dbReference type="InterPro" id="IPR050190">
    <property type="entry name" value="UPF0213_domain"/>
</dbReference>
<name>A0ABQ6PF89_9GAMM</name>
<dbReference type="InterPro" id="IPR035901">
    <property type="entry name" value="GIY-YIG_endonuc_sf"/>
</dbReference>
<organism evidence="3 4">
    <name type="scientific">Francisella sciaenopsi</name>
    <dbReference type="NCBI Taxonomy" id="3055034"/>
    <lineage>
        <taxon>Bacteria</taxon>
        <taxon>Pseudomonadati</taxon>
        <taxon>Pseudomonadota</taxon>
        <taxon>Gammaproteobacteria</taxon>
        <taxon>Thiotrichales</taxon>
        <taxon>Francisellaceae</taxon>
        <taxon>Francisella</taxon>
    </lineage>
</organism>
<keyword evidence="4" id="KW-1185">Reference proteome</keyword>
<dbReference type="InterPro" id="IPR000305">
    <property type="entry name" value="GIY-YIG_endonuc"/>
</dbReference>
<dbReference type="EMBL" id="BTHG01000001">
    <property type="protein sequence ID" value="GMN88943.1"/>
    <property type="molecule type" value="Genomic_DNA"/>
</dbReference>
<evidence type="ECO:0000313" key="4">
    <source>
        <dbReference type="Proteomes" id="UP001628164"/>
    </source>
</evidence>
<dbReference type="PANTHER" id="PTHR34477">
    <property type="entry name" value="UPF0213 PROTEIN YHBQ"/>
    <property type="match status" value="1"/>
</dbReference>